<comment type="caution">
    <text evidence="3">The sequence shown here is derived from an EMBL/GenBank/DDBJ whole genome shotgun (WGS) entry which is preliminary data.</text>
</comment>
<evidence type="ECO:0000313" key="3">
    <source>
        <dbReference type="EMBL" id="ORA73050.1"/>
    </source>
</evidence>
<keyword evidence="2" id="KW-1133">Transmembrane helix</keyword>
<organism evidence="3 4">
    <name type="scientific">Mycolicibacterium insubricum</name>
    <dbReference type="NCBI Taxonomy" id="444597"/>
    <lineage>
        <taxon>Bacteria</taxon>
        <taxon>Bacillati</taxon>
        <taxon>Actinomycetota</taxon>
        <taxon>Actinomycetes</taxon>
        <taxon>Mycobacteriales</taxon>
        <taxon>Mycobacteriaceae</taxon>
        <taxon>Mycolicibacterium</taxon>
    </lineage>
</organism>
<protein>
    <recommendedName>
        <fullName evidence="5">Integral membrane protein</fullName>
    </recommendedName>
</protein>
<feature type="region of interest" description="Disordered" evidence="1">
    <location>
        <begin position="1"/>
        <end position="48"/>
    </location>
</feature>
<feature type="transmembrane region" description="Helical" evidence="2">
    <location>
        <begin position="239"/>
        <end position="272"/>
    </location>
</feature>
<keyword evidence="2" id="KW-0472">Membrane</keyword>
<evidence type="ECO:0008006" key="5">
    <source>
        <dbReference type="Google" id="ProtNLM"/>
    </source>
</evidence>
<sequence>MTEQTPPGNVPPQGPPPGAPQGPPPGVPQGPPGGYPPPPPAAGGYAPPPPGFGAPDSLSIGDGLSWAWNKFTKNVGPLIVPALIYGVILAVVGAVFFGVAGLGITSVSEYSSGYDYDSYSSAVEIAPWSIIVYLIGVVVLLVAAAAMMSAYIGGVLDITDGKPVTIGTFFKPRNLGAVIVAALLVGIATAVGSLVVIGAAVVSIFSLFVAVAVVDRNISAVDGFKASFDLVKNRFGDSILTWLVAGVIVSVSAMVCGIGIIVGGPVALLFLAYVWRRLTNGAVAPLTP</sequence>
<name>A0A1X0DMI0_9MYCO</name>
<evidence type="ECO:0000256" key="2">
    <source>
        <dbReference type="SAM" id="Phobius"/>
    </source>
</evidence>
<reference evidence="3 4" key="1">
    <citation type="submission" date="2016-12" db="EMBL/GenBank/DDBJ databases">
        <title>The new phylogeny of genus Mycobacterium.</title>
        <authorList>
            <person name="Tortoli E."/>
            <person name="Trovato A."/>
            <person name="Cirillo D.M."/>
        </authorList>
    </citation>
    <scope>NUCLEOTIDE SEQUENCE [LARGE SCALE GENOMIC DNA]</scope>
    <source>
        <strain evidence="3 4">DSM 45130</strain>
    </source>
</reference>
<proteinExistence type="predicted"/>
<gene>
    <name evidence="3" type="ORF">BST26_03160</name>
</gene>
<keyword evidence="4" id="KW-1185">Reference proteome</keyword>
<accession>A0A1X0DMI0</accession>
<evidence type="ECO:0000313" key="4">
    <source>
        <dbReference type="Proteomes" id="UP000192801"/>
    </source>
</evidence>
<feature type="transmembrane region" description="Helical" evidence="2">
    <location>
        <begin position="175"/>
        <end position="208"/>
    </location>
</feature>
<dbReference type="Proteomes" id="UP000192801">
    <property type="component" value="Unassembled WGS sequence"/>
</dbReference>
<dbReference type="EMBL" id="MVHS01000005">
    <property type="protein sequence ID" value="ORA73050.1"/>
    <property type="molecule type" value="Genomic_DNA"/>
</dbReference>
<keyword evidence="2" id="KW-0812">Transmembrane</keyword>
<evidence type="ECO:0000256" key="1">
    <source>
        <dbReference type="SAM" id="MobiDB-lite"/>
    </source>
</evidence>
<feature type="compositionally biased region" description="Pro residues" evidence="1">
    <location>
        <begin position="8"/>
        <end position="48"/>
    </location>
</feature>
<dbReference type="AlphaFoldDB" id="A0A1X0DMI0"/>
<dbReference type="STRING" id="444597.BST26_03160"/>
<feature type="transmembrane region" description="Helical" evidence="2">
    <location>
        <begin position="125"/>
        <end position="154"/>
    </location>
</feature>
<dbReference type="RefSeq" id="WP_083029318.1">
    <property type="nucleotide sequence ID" value="NZ_JACKRM010000747.1"/>
</dbReference>
<feature type="transmembrane region" description="Helical" evidence="2">
    <location>
        <begin position="78"/>
        <end position="105"/>
    </location>
</feature>